<dbReference type="OMA" id="MTQWDIK"/>
<dbReference type="PANTHER" id="PTHR23139">
    <property type="entry name" value="RNA-BINDING PROTEIN"/>
    <property type="match status" value="1"/>
</dbReference>
<keyword evidence="6 8" id="KW-0539">Nucleus</keyword>
<proteinExistence type="inferred from homology"/>
<evidence type="ECO:0000256" key="2">
    <source>
        <dbReference type="ARBA" id="ARBA00022664"/>
    </source>
</evidence>
<dbReference type="OrthoDB" id="10266058at2759"/>
<dbReference type="Pfam" id="PF00076">
    <property type="entry name" value="RRM_1"/>
    <property type="match status" value="1"/>
</dbReference>
<evidence type="ECO:0000259" key="10">
    <source>
        <dbReference type="PROSITE" id="PS50102"/>
    </source>
</evidence>
<evidence type="ECO:0000256" key="8">
    <source>
        <dbReference type="RuleBase" id="RU364135"/>
    </source>
</evidence>
<sequence>MDDGRGSYDSGRSHRRYDDYARSGEDDRSSSRYRSSRDDSRSAYSRSRDDDRYVVPTTSSSSSSRRDDYAPRSSTTATTTSASSDYRRRDYDDRPRHEDRPSRGGGYGGGYGGGGGRGGGRGGFGGNRRSPPREEVREKTPENTIPISKRRRAQTAWDVRPIGFETVSAETARMSGHFLLPGQNGVVRFPPGFHEGRGAFGGLNMSGAGSAAAPMGGVQPIISFARQQRRLYVGNIMPTADEQNVTEFFNAKMRENGLSLDDKKVDVQTADPVVSVQVNHEKSYAFVEFRSPEEASSAMSFDGIVFQDQQLKIRRPKDYTGDESGGTHLPGVISSNVPDTPNKVFVGGLPSYLDDEQVLELLSSFGELRSFNLVKEGPQNASKGFAFCEYADPNVTDAACAGLNGMEIGDRYLVVQRAQVGANVYKHPGGYGGSNPALPPALARVAPTIFGQDETAPATRCLQMLNMVTPEELVDDQDYADINEDIKDECSKYGEVIDVKIPRPIKTENGRMDVKASESVEHLGKIFVMFDSTESSKKAIDAIAGRQFGGRLVICAYEKEETFL</sequence>
<dbReference type="NCBIfam" id="TIGR01642">
    <property type="entry name" value="U2AF_lg"/>
    <property type="match status" value="1"/>
</dbReference>
<keyword evidence="2 8" id="KW-0507">mRNA processing</keyword>
<feature type="compositionally biased region" description="Gly residues" evidence="9">
    <location>
        <begin position="103"/>
        <end position="126"/>
    </location>
</feature>
<name>G7DVE7_MIXOS</name>
<dbReference type="Proteomes" id="UP000009131">
    <property type="component" value="Unassembled WGS sequence"/>
</dbReference>
<dbReference type="PROSITE" id="PS50102">
    <property type="entry name" value="RRM"/>
    <property type="match status" value="3"/>
</dbReference>
<evidence type="ECO:0000256" key="4">
    <source>
        <dbReference type="ARBA" id="ARBA00022884"/>
    </source>
</evidence>
<evidence type="ECO:0000256" key="1">
    <source>
        <dbReference type="ARBA" id="ARBA00004123"/>
    </source>
</evidence>
<comment type="subcellular location">
    <subcellularLocation>
        <location evidence="1 8">Nucleus</location>
    </subcellularLocation>
</comment>
<dbReference type="GO" id="GO:0005634">
    <property type="term" value="C:nucleus"/>
    <property type="evidence" value="ECO:0007669"/>
    <property type="project" value="UniProtKB-SubCell"/>
</dbReference>
<dbReference type="CDD" id="cd12232">
    <property type="entry name" value="RRM3_U2AF65"/>
    <property type="match status" value="1"/>
</dbReference>
<keyword evidence="5 8" id="KW-0508">mRNA splicing</keyword>
<feature type="domain" description="RRM" evidence="10">
    <location>
        <begin position="342"/>
        <end position="420"/>
    </location>
</feature>
<dbReference type="RefSeq" id="XP_014568904.1">
    <property type="nucleotide sequence ID" value="XM_014713418.1"/>
</dbReference>
<dbReference type="GO" id="GO:0003723">
    <property type="term" value="F:RNA binding"/>
    <property type="evidence" value="ECO:0007669"/>
    <property type="project" value="UniProtKB-UniRule"/>
</dbReference>
<keyword evidence="4 7" id="KW-0694">RNA-binding</keyword>
<accession>G7DVE7</accession>
<dbReference type="CDD" id="cd12230">
    <property type="entry name" value="RRM1_U2AF65"/>
    <property type="match status" value="1"/>
</dbReference>
<comment type="caution">
    <text evidence="11">The sequence shown here is derived from an EMBL/GenBank/DDBJ whole genome shotgun (WGS) entry which is preliminary data.</text>
</comment>
<gene>
    <name evidence="11" type="primary">Mo01209</name>
    <name evidence="11" type="ORF">E5Q_01209</name>
</gene>
<dbReference type="SMART" id="SM00361">
    <property type="entry name" value="RRM_1"/>
    <property type="match status" value="3"/>
</dbReference>
<dbReference type="SUPFAM" id="SSF54928">
    <property type="entry name" value="RNA-binding domain, RBD"/>
    <property type="match status" value="2"/>
</dbReference>
<dbReference type="EMBL" id="BABT02000039">
    <property type="protein sequence ID" value="GAA94557.1"/>
    <property type="molecule type" value="Genomic_DNA"/>
</dbReference>
<organism evidence="11 12">
    <name type="scientific">Mixia osmundae (strain CBS 9802 / IAM 14324 / JCM 22182 / KY 12970)</name>
    <dbReference type="NCBI Taxonomy" id="764103"/>
    <lineage>
        <taxon>Eukaryota</taxon>
        <taxon>Fungi</taxon>
        <taxon>Dikarya</taxon>
        <taxon>Basidiomycota</taxon>
        <taxon>Pucciniomycotina</taxon>
        <taxon>Mixiomycetes</taxon>
        <taxon>Mixiales</taxon>
        <taxon>Mixiaceae</taxon>
        <taxon>Mixia</taxon>
    </lineage>
</organism>
<dbReference type="InterPro" id="IPR003954">
    <property type="entry name" value="RRM_euk-type"/>
</dbReference>
<evidence type="ECO:0000313" key="12">
    <source>
        <dbReference type="Proteomes" id="UP000009131"/>
    </source>
</evidence>
<dbReference type="STRING" id="764103.G7DVE7"/>
<dbReference type="FunFam" id="3.30.70.330:FF:000097">
    <property type="entry name" value="U2 snRNP auxiliary factor large subunit"/>
    <property type="match status" value="1"/>
</dbReference>
<keyword evidence="3" id="KW-0677">Repeat</keyword>
<comment type="function">
    <text evidence="8">Necessary for the splicing of pre-mRNA.</text>
</comment>
<feature type="compositionally biased region" description="Basic and acidic residues" evidence="9">
    <location>
        <begin position="131"/>
        <end position="141"/>
    </location>
</feature>
<feature type="compositionally biased region" description="Basic and acidic residues" evidence="9">
    <location>
        <begin position="85"/>
        <end position="102"/>
    </location>
</feature>
<dbReference type="Gene3D" id="3.30.70.330">
    <property type="match status" value="3"/>
</dbReference>
<dbReference type="GO" id="GO:0006397">
    <property type="term" value="P:mRNA processing"/>
    <property type="evidence" value="ECO:0007669"/>
    <property type="project" value="UniProtKB-KW"/>
</dbReference>
<feature type="domain" description="RRM" evidence="10">
    <location>
        <begin position="229"/>
        <end position="318"/>
    </location>
</feature>
<reference evidence="11 12" key="2">
    <citation type="journal article" date="2012" name="Open Biol.">
        <title>Characteristics of nucleosomes and linker DNA regions on the genome of the basidiomycete Mixia osmundae revealed by mono- and dinucleosome mapping.</title>
        <authorList>
            <person name="Nishida H."/>
            <person name="Kondo S."/>
            <person name="Matsumoto T."/>
            <person name="Suzuki Y."/>
            <person name="Yoshikawa H."/>
            <person name="Taylor T.D."/>
            <person name="Sugiyama J."/>
        </authorList>
    </citation>
    <scope>NUCLEOTIDE SEQUENCE [LARGE SCALE GENOMIC DNA]</scope>
    <source>
        <strain evidence="12">CBS 9802 / IAM 14324 / JCM 22182 / KY 12970</strain>
    </source>
</reference>
<protein>
    <recommendedName>
        <fullName evidence="8">Splicing factor U2AF subunit</fullName>
    </recommendedName>
    <alternativeName>
        <fullName evidence="8">U2 snRNP auxiliary factor large subunit</fullName>
    </alternativeName>
</protein>
<keyword evidence="12" id="KW-1185">Reference proteome</keyword>
<feature type="compositionally biased region" description="Low complexity" evidence="9">
    <location>
        <begin position="54"/>
        <end position="63"/>
    </location>
</feature>
<feature type="compositionally biased region" description="Basic and acidic residues" evidence="9">
    <location>
        <begin position="16"/>
        <end position="53"/>
    </location>
</feature>
<feature type="domain" description="RRM" evidence="10">
    <location>
        <begin position="460"/>
        <end position="560"/>
    </location>
</feature>
<dbReference type="AlphaFoldDB" id="G7DVE7"/>
<dbReference type="SMART" id="SM00360">
    <property type="entry name" value="RRM"/>
    <property type="match status" value="3"/>
</dbReference>
<dbReference type="HOGENOM" id="CLU_021795_3_0_1"/>
<dbReference type="GO" id="GO:0008380">
    <property type="term" value="P:RNA splicing"/>
    <property type="evidence" value="ECO:0007669"/>
    <property type="project" value="UniProtKB-KW"/>
</dbReference>
<feature type="region of interest" description="Disordered" evidence="9">
    <location>
        <begin position="1"/>
        <end position="154"/>
    </location>
</feature>
<evidence type="ECO:0000313" key="11">
    <source>
        <dbReference type="EMBL" id="GAA94557.1"/>
    </source>
</evidence>
<evidence type="ECO:0000256" key="7">
    <source>
        <dbReference type="PROSITE-ProRule" id="PRU00176"/>
    </source>
</evidence>
<evidence type="ECO:0000256" key="5">
    <source>
        <dbReference type="ARBA" id="ARBA00023187"/>
    </source>
</evidence>
<comment type="similarity">
    <text evidence="8">Belongs to the splicing factor SR family.</text>
</comment>
<evidence type="ECO:0000256" key="9">
    <source>
        <dbReference type="SAM" id="MobiDB-lite"/>
    </source>
</evidence>
<evidence type="ECO:0000256" key="3">
    <source>
        <dbReference type="ARBA" id="ARBA00022737"/>
    </source>
</evidence>
<dbReference type="InterPro" id="IPR000504">
    <property type="entry name" value="RRM_dom"/>
</dbReference>
<dbReference type="InterPro" id="IPR006529">
    <property type="entry name" value="U2AF_lg"/>
</dbReference>
<feature type="compositionally biased region" description="Low complexity" evidence="9">
    <location>
        <begin position="71"/>
        <end position="84"/>
    </location>
</feature>
<dbReference type="InterPro" id="IPR012677">
    <property type="entry name" value="Nucleotide-bd_a/b_plait_sf"/>
</dbReference>
<dbReference type="FunCoup" id="G7DVE7">
    <property type="interactions" value="548"/>
</dbReference>
<dbReference type="eggNOG" id="KOG0120">
    <property type="taxonomic scope" value="Eukaryota"/>
</dbReference>
<reference evidence="11 12" key="1">
    <citation type="journal article" date="2011" name="J. Gen. Appl. Microbiol.">
        <title>Draft genome sequencing of the enigmatic basidiomycete Mixia osmundae.</title>
        <authorList>
            <person name="Nishida H."/>
            <person name="Nagatsuka Y."/>
            <person name="Sugiyama J."/>
        </authorList>
    </citation>
    <scope>NUCLEOTIDE SEQUENCE [LARGE SCALE GENOMIC DNA]</scope>
    <source>
        <strain evidence="12">CBS 9802 / IAM 14324 / JCM 22182 / KY 12970</strain>
    </source>
</reference>
<evidence type="ECO:0000256" key="6">
    <source>
        <dbReference type="ARBA" id="ARBA00023242"/>
    </source>
</evidence>
<dbReference type="CDD" id="cd12231">
    <property type="entry name" value="RRM2_U2AF65"/>
    <property type="match status" value="1"/>
</dbReference>
<dbReference type="InParanoid" id="G7DVE7"/>
<dbReference type="InterPro" id="IPR035979">
    <property type="entry name" value="RBD_domain_sf"/>
</dbReference>